<dbReference type="EMBL" id="MPUH01002308">
    <property type="protein sequence ID" value="OMJ65239.1"/>
    <property type="molecule type" value="Genomic_DNA"/>
</dbReference>
<protein>
    <recommendedName>
        <fullName evidence="3">Peptidase C1A papain C-terminal domain-containing protein</fullName>
    </recommendedName>
</protein>
<keyword evidence="5" id="KW-1185">Reference proteome</keyword>
<dbReference type="InterPro" id="IPR038765">
    <property type="entry name" value="Papain-like_cys_pep_sf"/>
</dbReference>
<name>A0A1R2AL70_9CILI</name>
<organism evidence="4 5">
    <name type="scientific">Stentor coeruleus</name>
    <dbReference type="NCBI Taxonomy" id="5963"/>
    <lineage>
        <taxon>Eukaryota</taxon>
        <taxon>Sar</taxon>
        <taxon>Alveolata</taxon>
        <taxon>Ciliophora</taxon>
        <taxon>Postciliodesmatophora</taxon>
        <taxon>Heterotrichea</taxon>
        <taxon>Heterotrichida</taxon>
        <taxon>Stentoridae</taxon>
        <taxon>Stentor</taxon>
    </lineage>
</organism>
<gene>
    <name evidence="4" type="ORF">SteCoe_38723</name>
</gene>
<dbReference type="GO" id="GO:0006508">
    <property type="term" value="P:proteolysis"/>
    <property type="evidence" value="ECO:0007669"/>
    <property type="project" value="InterPro"/>
</dbReference>
<feature type="domain" description="Peptidase C1A papain C-terminal" evidence="3">
    <location>
        <begin position="1"/>
        <end position="98"/>
    </location>
</feature>
<comment type="caution">
    <text evidence="4">The sequence shown here is derived from an EMBL/GenBank/DDBJ whole genome shotgun (WGS) entry which is preliminary data.</text>
</comment>
<dbReference type="Proteomes" id="UP000187209">
    <property type="component" value="Unassembled WGS sequence"/>
</dbReference>
<evidence type="ECO:0000313" key="5">
    <source>
        <dbReference type="Proteomes" id="UP000187209"/>
    </source>
</evidence>
<dbReference type="Pfam" id="PF00112">
    <property type="entry name" value="Peptidase_C1"/>
    <property type="match status" value="1"/>
</dbReference>
<evidence type="ECO:0000256" key="1">
    <source>
        <dbReference type="ARBA" id="ARBA00008455"/>
    </source>
</evidence>
<proteinExistence type="inferred from homology"/>
<dbReference type="InterPro" id="IPR013128">
    <property type="entry name" value="Peptidase_C1A"/>
</dbReference>
<dbReference type="PANTHER" id="PTHR12411">
    <property type="entry name" value="CYSTEINE PROTEASE FAMILY C1-RELATED"/>
    <property type="match status" value="1"/>
</dbReference>
<dbReference type="GO" id="GO:0008234">
    <property type="term" value="F:cysteine-type peptidase activity"/>
    <property type="evidence" value="ECO:0007669"/>
    <property type="project" value="InterPro"/>
</dbReference>
<comment type="similarity">
    <text evidence="1">Belongs to the peptidase C1 family.</text>
</comment>
<evidence type="ECO:0000313" key="4">
    <source>
        <dbReference type="EMBL" id="OMJ65239.1"/>
    </source>
</evidence>
<dbReference type="InterPro" id="IPR000668">
    <property type="entry name" value="Peptidase_C1A_C"/>
</dbReference>
<keyword evidence="2" id="KW-0865">Zymogen</keyword>
<dbReference type="OrthoDB" id="291838at2759"/>
<sequence length="99" mass="10729">MDCSRAYGNNGCNGGFYRQAYFYVIANKGIISEANYPYITRVGTCNKTKTSQFAASITNQANVAGDNPTALQNAIAQQPTSVSVEADHPIWQHYTSGTI</sequence>
<dbReference type="SUPFAM" id="SSF54001">
    <property type="entry name" value="Cysteine proteinases"/>
    <property type="match status" value="1"/>
</dbReference>
<accession>A0A1R2AL70</accession>
<evidence type="ECO:0000256" key="2">
    <source>
        <dbReference type="ARBA" id="ARBA00023145"/>
    </source>
</evidence>
<reference evidence="4 5" key="1">
    <citation type="submission" date="2016-11" db="EMBL/GenBank/DDBJ databases">
        <title>The macronuclear genome of Stentor coeruleus: a giant cell with tiny introns.</title>
        <authorList>
            <person name="Slabodnick M."/>
            <person name="Ruby J.G."/>
            <person name="Reiff S.B."/>
            <person name="Swart E.C."/>
            <person name="Gosai S."/>
            <person name="Prabakaran S."/>
            <person name="Witkowska E."/>
            <person name="Larue G.E."/>
            <person name="Fisher S."/>
            <person name="Freeman R.M."/>
            <person name="Gunawardena J."/>
            <person name="Chu W."/>
            <person name="Stover N.A."/>
            <person name="Gregory B.D."/>
            <person name="Nowacki M."/>
            <person name="Derisi J."/>
            <person name="Roy S.W."/>
            <person name="Marshall W.F."/>
            <person name="Sood P."/>
        </authorList>
    </citation>
    <scope>NUCLEOTIDE SEQUENCE [LARGE SCALE GENOMIC DNA]</scope>
    <source>
        <strain evidence="4">WM001</strain>
    </source>
</reference>
<dbReference type="Gene3D" id="3.90.70.10">
    <property type="entry name" value="Cysteine proteinases"/>
    <property type="match status" value="1"/>
</dbReference>
<evidence type="ECO:0000259" key="3">
    <source>
        <dbReference type="Pfam" id="PF00112"/>
    </source>
</evidence>
<dbReference type="AlphaFoldDB" id="A0A1R2AL70"/>